<keyword evidence="1" id="KW-0472">Membrane</keyword>
<feature type="transmembrane region" description="Helical" evidence="1">
    <location>
        <begin position="149"/>
        <end position="171"/>
    </location>
</feature>
<dbReference type="EMBL" id="UINC01105779">
    <property type="protein sequence ID" value="SVC69978.1"/>
    <property type="molecule type" value="Genomic_DNA"/>
</dbReference>
<evidence type="ECO:0000256" key="1">
    <source>
        <dbReference type="SAM" id="Phobius"/>
    </source>
</evidence>
<proteinExistence type="predicted"/>
<accession>A0A382PB77</accession>
<feature type="transmembrane region" description="Helical" evidence="1">
    <location>
        <begin position="121"/>
        <end position="137"/>
    </location>
</feature>
<feature type="non-terminal residue" evidence="2">
    <location>
        <position position="214"/>
    </location>
</feature>
<dbReference type="AlphaFoldDB" id="A0A382PB77"/>
<reference evidence="2" key="1">
    <citation type="submission" date="2018-05" db="EMBL/GenBank/DDBJ databases">
        <authorList>
            <person name="Lanie J.A."/>
            <person name="Ng W.-L."/>
            <person name="Kazmierczak K.M."/>
            <person name="Andrzejewski T.M."/>
            <person name="Davidsen T.M."/>
            <person name="Wayne K.J."/>
            <person name="Tettelin H."/>
            <person name="Glass J.I."/>
            <person name="Rusch D."/>
            <person name="Podicherti R."/>
            <person name="Tsui H.-C.T."/>
            <person name="Winkler M.E."/>
        </authorList>
    </citation>
    <scope>NUCLEOTIDE SEQUENCE</scope>
</reference>
<name>A0A382PB77_9ZZZZ</name>
<organism evidence="2">
    <name type="scientific">marine metagenome</name>
    <dbReference type="NCBI Taxonomy" id="408172"/>
    <lineage>
        <taxon>unclassified sequences</taxon>
        <taxon>metagenomes</taxon>
        <taxon>ecological metagenomes</taxon>
    </lineage>
</organism>
<evidence type="ECO:0008006" key="3">
    <source>
        <dbReference type="Google" id="ProtNLM"/>
    </source>
</evidence>
<sequence>MQKTDVSNADALRLLSETPGSDAQAHPQLRVQRGAARTKRRHFLRALRRLTILLGTDLTILIVAIAALQGFREAAWSSVVTLTLFPSSFMGGWGSEAAIIVGLLFVGAYRSEYRWYNSATVFKGVALGAALCLWQSIDTFGILWAETRWILVTVVLGAAILAGRTLLFHIVRQYRTAAKPSDRAILVGDPKGSAGPRAAKALLSRPGIHSIGWL</sequence>
<keyword evidence="1" id="KW-1133">Transmembrane helix</keyword>
<gene>
    <name evidence="2" type="ORF">METZ01_LOCUS322832</name>
</gene>
<keyword evidence="1" id="KW-0812">Transmembrane</keyword>
<evidence type="ECO:0000313" key="2">
    <source>
        <dbReference type="EMBL" id="SVC69978.1"/>
    </source>
</evidence>
<protein>
    <recommendedName>
        <fullName evidence="3">Undecaprenyl-phosphate glucose phosphotransferase</fullName>
    </recommendedName>
</protein>
<feature type="transmembrane region" description="Helical" evidence="1">
    <location>
        <begin position="50"/>
        <end position="71"/>
    </location>
</feature>
<feature type="transmembrane region" description="Helical" evidence="1">
    <location>
        <begin position="91"/>
        <end position="109"/>
    </location>
</feature>